<dbReference type="EMBL" id="CAJVQC010073214">
    <property type="protein sequence ID" value="CAG8812097.1"/>
    <property type="molecule type" value="Genomic_DNA"/>
</dbReference>
<sequence length="47" mass="5075">VAVVMVGTAGIGYITCRELAKKNAHVFILSRNIEKGQTAVEKIKSET</sequence>
<accession>A0ACA9RV71</accession>
<feature type="non-terminal residue" evidence="1">
    <location>
        <position position="47"/>
    </location>
</feature>
<dbReference type="Proteomes" id="UP000789920">
    <property type="component" value="Unassembled WGS sequence"/>
</dbReference>
<reference evidence="1" key="1">
    <citation type="submission" date="2021-06" db="EMBL/GenBank/DDBJ databases">
        <authorList>
            <person name="Kallberg Y."/>
            <person name="Tangrot J."/>
            <person name="Rosling A."/>
        </authorList>
    </citation>
    <scope>NUCLEOTIDE SEQUENCE</scope>
    <source>
        <strain evidence="1">MA461A</strain>
    </source>
</reference>
<proteinExistence type="predicted"/>
<keyword evidence="2" id="KW-1185">Reference proteome</keyword>
<organism evidence="1 2">
    <name type="scientific">Racocetra persica</name>
    <dbReference type="NCBI Taxonomy" id="160502"/>
    <lineage>
        <taxon>Eukaryota</taxon>
        <taxon>Fungi</taxon>
        <taxon>Fungi incertae sedis</taxon>
        <taxon>Mucoromycota</taxon>
        <taxon>Glomeromycotina</taxon>
        <taxon>Glomeromycetes</taxon>
        <taxon>Diversisporales</taxon>
        <taxon>Gigasporaceae</taxon>
        <taxon>Racocetra</taxon>
    </lineage>
</organism>
<feature type="non-terminal residue" evidence="1">
    <location>
        <position position="1"/>
    </location>
</feature>
<protein>
    <submittedName>
        <fullName evidence="1">978_t:CDS:1</fullName>
    </submittedName>
</protein>
<evidence type="ECO:0000313" key="2">
    <source>
        <dbReference type="Proteomes" id="UP000789920"/>
    </source>
</evidence>
<gene>
    <name evidence="1" type="ORF">RPERSI_LOCUS23460</name>
</gene>
<evidence type="ECO:0000313" key="1">
    <source>
        <dbReference type="EMBL" id="CAG8812097.1"/>
    </source>
</evidence>
<name>A0ACA9RV71_9GLOM</name>
<comment type="caution">
    <text evidence="1">The sequence shown here is derived from an EMBL/GenBank/DDBJ whole genome shotgun (WGS) entry which is preliminary data.</text>
</comment>